<dbReference type="EMBL" id="CP075866">
    <property type="protein sequence ID" value="QYS98366.1"/>
    <property type="molecule type" value="Genomic_DNA"/>
</dbReference>
<feature type="compositionally biased region" description="Acidic residues" evidence="1">
    <location>
        <begin position="365"/>
        <end position="385"/>
    </location>
</feature>
<keyword evidence="3" id="KW-1185">Reference proteome</keyword>
<evidence type="ECO:0000256" key="1">
    <source>
        <dbReference type="SAM" id="MobiDB-lite"/>
    </source>
</evidence>
<organism evidence="2 3">
    <name type="scientific">Trichoderma simmonsii</name>
    <dbReference type="NCBI Taxonomy" id="1491479"/>
    <lineage>
        <taxon>Eukaryota</taxon>
        <taxon>Fungi</taxon>
        <taxon>Dikarya</taxon>
        <taxon>Ascomycota</taxon>
        <taxon>Pezizomycotina</taxon>
        <taxon>Sordariomycetes</taxon>
        <taxon>Hypocreomycetidae</taxon>
        <taxon>Hypocreales</taxon>
        <taxon>Hypocreaceae</taxon>
        <taxon>Trichoderma</taxon>
    </lineage>
</organism>
<sequence length="406" mass="45642">MAAAQEQESSLVERLLAEMDDTARMLNEGIPLEKPKVDYITDIDARREIFLQIKKIQDDNNIPLGLNAVGLAIILVAPVDQLQRILNDLNMTTYPLCAIVAASLFGTMHADGVLGIKAFVREGRKCHGMPPEFWERLAFSLRYIPASARRTAVCPIRGTNEDVCRARIIPKLCFGRDMEFHQYISLMLRVFWDKDKAQTWDRLSAPGWSPYSLDGRFLISSYLRQDMAEAKLALKPLAKMEDGSVIVQLFWLKESRLKPQDFLFKPHESVSFEDVLKRAGLENNQEWGPSLVFRKDGKMLLSGQLFVLKANSDVGIRAPSFELLQILWDLTRVAAICGAVNETDDLLDEGEKEDYLDYCVCGGEVEGEGEDEGEGENEGENEGEGEAMNRDPRDTRGIRGIRHTGG</sequence>
<evidence type="ECO:0000313" key="3">
    <source>
        <dbReference type="Proteomes" id="UP000826661"/>
    </source>
</evidence>
<dbReference type="AlphaFoldDB" id="A0A8G0LA06"/>
<proteinExistence type="predicted"/>
<dbReference type="Proteomes" id="UP000826661">
    <property type="component" value="Chromosome III"/>
</dbReference>
<evidence type="ECO:0000313" key="2">
    <source>
        <dbReference type="EMBL" id="QYS98366.1"/>
    </source>
</evidence>
<protein>
    <recommendedName>
        <fullName evidence="4">HNH nuclease domain-containing protein</fullName>
    </recommendedName>
</protein>
<accession>A0A8G0LA06</accession>
<reference evidence="2 3" key="1">
    <citation type="journal article" date="2021" name="BMC Genomics">
        <title>Telomere-to-telomere genome assembly of asparaginase-producing Trichoderma simmonsii.</title>
        <authorList>
            <person name="Chung D."/>
            <person name="Kwon Y.M."/>
            <person name="Yang Y."/>
        </authorList>
    </citation>
    <scope>NUCLEOTIDE SEQUENCE [LARGE SCALE GENOMIC DNA]</scope>
    <source>
        <strain evidence="2 3">GH-Sj1</strain>
    </source>
</reference>
<evidence type="ECO:0008006" key="4">
    <source>
        <dbReference type="Google" id="ProtNLM"/>
    </source>
</evidence>
<feature type="compositionally biased region" description="Basic and acidic residues" evidence="1">
    <location>
        <begin position="387"/>
        <end position="397"/>
    </location>
</feature>
<name>A0A8G0LA06_9HYPO</name>
<feature type="region of interest" description="Disordered" evidence="1">
    <location>
        <begin position="364"/>
        <end position="406"/>
    </location>
</feature>
<gene>
    <name evidence="2" type="ORF">H0G86_005548</name>
</gene>